<dbReference type="Pfam" id="PF01195">
    <property type="entry name" value="Pept_tRNA_hydro"/>
    <property type="match status" value="1"/>
</dbReference>
<dbReference type="PANTHER" id="PTHR17224:SF1">
    <property type="entry name" value="PEPTIDYL-TRNA HYDROLASE"/>
    <property type="match status" value="1"/>
</dbReference>
<dbReference type="InterPro" id="IPR036416">
    <property type="entry name" value="Pept_tRNA_hydro_sf"/>
</dbReference>
<gene>
    <name evidence="6" type="ORF">CYFA0S_16e00364g</name>
</gene>
<keyword evidence="4" id="KW-0694">RNA-binding</keyword>
<reference evidence="6" key="1">
    <citation type="journal article" date="2014" name="Genome Announc.">
        <title>Genome sequence of the yeast Cyberlindnera fabianii (Hansenula fabianii).</title>
        <authorList>
            <person name="Freel K.C."/>
            <person name="Sarilar V."/>
            <person name="Neuveglise C."/>
            <person name="Devillers H."/>
            <person name="Friedrich A."/>
            <person name="Schacherer J."/>
        </authorList>
    </citation>
    <scope>NUCLEOTIDE SEQUENCE</scope>
    <source>
        <strain evidence="6">YJS4271</strain>
    </source>
</reference>
<name>A0A061B544_CYBFA</name>
<dbReference type="InterPro" id="IPR018171">
    <property type="entry name" value="Pept_tRNA_hydro_CS"/>
</dbReference>
<dbReference type="PANTHER" id="PTHR17224">
    <property type="entry name" value="PEPTIDYL-TRNA HYDROLASE"/>
    <property type="match status" value="1"/>
</dbReference>
<proteinExistence type="inferred from homology"/>
<evidence type="ECO:0000256" key="3">
    <source>
        <dbReference type="ARBA" id="ARBA00022801"/>
    </source>
</evidence>
<dbReference type="SUPFAM" id="SSF53178">
    <property type="entry name" value="Peptidyl-tRNA hydrolase-like"/>
    <property type="match status" value="1"/>
</dbReference>
<protein>
    <recommendedName>
        <fullName evidence="1">peptidyl-tRNA hydrolase</fullName>
        <ecNumber evidence="1">3.1.1.29</ecNumber>
    </recommendedName>
</protein>
<dbReference type="EC" id="3.1.1.29" evidence="1"/>
<dbReference type="PhylomeDB" id="A0A061B544"/>
<accession>A0A061B544</accession>
<dbReference type="VEuPathDB" id="FungiDB:BON22_1435"/>
<dbReference type="NCBIfam" id="TIGR00447">
    <property type="entry name" value="pth"/>
    <property type="match status" value="1"/>
</dbReference>
<keyword evidence="3" id="KW-0378">Hydrolase</keyword>
<sequence>MRPSFILRRPFVVVTSLGNPEPHYAMTRHSVGHEMLNLINGSKWETRPNISKNAKIMIHPELKNVMLLKPGCYMNVSGTVVSPVWQRIKENLGKQGHNVRLICIHDELSKEAGQFQLRYGEVSSRGHNGLRSVVGHFGNDFFRFGVGIGRPDDKKNVADYVLSKMPRNEWEKIVWDVSPKLNDVIEMLAKADTVELKNGKLVGK</sequence>
<dbReference type="GO" id="GO:0000049">
    <property type="term" value="F:tRNA binding"/>
    <property type="evidence" value="ECO:0007669"/>
    <property type="project" value="UniProtKB-KW"/>
</dbReference>
<evidence type="ECO:0000256" key="2">
    <source>
        <dbReference type="ARBA" id="ARBA00022555"/>
    </source>
</evidence>
<keyword evidence="2" id="KW-0820">tRNA-binding</keyword>
<dbReference type="GO" id="GO:0004045">
    <property type="term" value="F:peptidyl-tRNA hydrolase activity"/>
    <property type="evidence" value="ECO:0007669"/>
    <property type="project" value="UniProtKB-EC"/>
</dbReference>
<dbReference type="InterPro" id="IPR001328">
    <property type="entry name" value="Pept_tRNA_hydro"/>
</dbReference>
<dbReference type="EMBL" id="LK052901">
    <property type="protein sequence ID" value="CDR44949.1"/>
    <property type="molecule type" value="Genomic_DNA"/>
</dbReference>
<comment type="similarity">
    <text evidence="5">Belongs to the PTH family.</text>
</comment>
<evidence type="ECO:0000256" key="4">
    <source>
        <dbReference type="ARBA" id="ARBA00022884"/>
    </source>
</evidence>
<evidence type="ECO:0000313" key="6">
    <source>
        <dbReference type="EMBL" id="CDR44949.1"/>
    </source>
</evidence>
<dbReference type="PROSITE" id="PS01196">
    <property type="entry name" value="PEPT_TRNA_HYDROL_2"/>
    <property type="match status" value="1"/>
</dbReference>
<dbReference type="AlphaFoldDB" id="A0A061B544"/>
<evidence type="ECO:0000256" key="1">
    <source>
        <dbReference type="ARBA" id="ARBA00013260"/>
    </source>
</evidence>
<dbReference type="OrthoDB" id="1711136at2759"/>
<dbReference type="CDD" id="cd00462">
    <property type="entry name" value="PTH"/>
    <property type="match status" value="1"/>
</dbReference>
<organism evidence="6">
    <name type="scientific">Cyberlindnera fabianii</name>
    <name type="common">Yeast</name>
    <name type="synonym">Hansenula fabianii</name>
    <dbReference type="NCBI Taxonomy" id="36022"/>
    <lineage>
        <taxon>Eukaryota</taxon>
        <taxon>Fungi</taxon>
        <taxon>Dikarya</taxon>
        <taxon>Ascomycota</taxon>
        <taxon>Saccharomycotina</taxon>
        <taxon>Saccharomycetes</taxon>
        <taxon>Phaffomycetales</taxon>
        <taxon>Phaffomycetaceae</taxon>
        <taxon>Cyberlindnera</taxon>
    </lineage>
</organism>
<dbReference type="Gene3D" id="3.40.50.1470">
    <property type="entry name" value="Peptidyl-tRNA hydrolase"/>
    <property type="match status" value="1"/>
</dbReference>
<evidence type="ECO:0000256" key="5">
    <source>
        <dbReference type="ARBA" id="ARBA00038063"/>
    </source>
</evidence>